<organism evidence="1 2">
    <name type="scientific">Falsigemmobacter intermedius</name>
    <dbReference type="NCBI Taxonomy" id="1553448"/>
    <lineage>
        <taxon>Bacteria</taxon>
        <taxon>Pseudomonadati</taxon>
        <taxon>Pseudomonadota</taxon>
        <taxon>Alphaproteobacteria</taxon>
        <taxon>Rhodobacterales</taxon>
        <taxon>Paracoccaceae</taxon>
        <taxon>Falsigemmobacter</taxon>
    </lineage>
</organism>
<keyword evidence="2" id="KW-1185">Reference proteome</keyword>
<dbReference type="PROSITE" id="PS51257">
    <property type="entry name" value="PROKAR_LIPOPROTEIN"/>
    <property type="match status" value="1"/>
</dbReference>
<evidence type="ECO:0000313" key="1">
    <source>
        <dbReference type="EMBL" id="RWY44738.1"/>
    </source>
</evidence>
<evidence type="ECO:0008006" key="3">
    <source>
        <dbReference type="Google" id="ProtNLM"/>
    </source>
</evidence>
<reference evidence="1 2" key="1">
    <citation type="journal article" date="2015" name="Int. J. Syst. Evol. Microbiol.">
        <title>Gemmobacter intermedius sp. nov., isolated from a white stork (Ciconia ciconia).</title>
        <authorList>
            <person name="Kampfer P."/>
            <person name="Jerzak L."/>
            <person name="Wilharm G."/>
            <person name="Golke J."/>
            <person name="Busse H.J."/>
            <person name="Glaeser S.P."/>
        </authorList>
    </citation>
    <scope>NUCLEOTIDE SEQUENCE [LARGE SCALE GENOMIC DNA]</scope>
    <source>
        <strain evidence="1 2">119/4</strain>
    </source>
</reference>
<dbReference type="OrthoDB" id="7871639at2"/>
<protein>
    <recommendedName>
        <fullName evidence="3">D-galactarate dehydratase</fullName>
    </recommendedName>
</protein>
<accession>A0A3S3UEJ2</accession>
<comment type="caution">
    <text evidence="1">The sequence shown here is derived from an EMBL/GenBank/DDBJ whole genome shotgun (WGS) entry which is preliminary data.</text>
</comment>
<proteinExistence type="predicted"/>
<sequence length="150" mass="14867">MSRVALVLAPITLALSGCDTSPVSAVAPPPAQSAAPAVPQRIAPPAGSRTAAAFDRTSAAEKAAALAAPASGTALGQVTVSLGNPAEQGFWLRSALVKDKRPGVVKLASGKTAQVDLLPLTGGGPQLSLAAYRALGLGLTDLPQVTVLAR</sequence>
<dbReference type="AlphaFoldDB" id="A0A3S3UEJ2"/>
<dbReference type="RefSeq" id="WP_128486537.1">
    <property type="nucleotide sequence ID" value="NZ_JBHLXB010000026.1"/>
</dbReference>
<evidence type="ECO:0000313" key="2">
    <source>
        <dbReference type="Proteomes" id="UP000287168"/>
    </source>
</evidence>
<name>A0A3S3UEJ2_9RHOB</name>
<dbReference type="Proteomes" id="UP000287168">
    <property type="component" value="Unassembled WGS sequence"/>
</dbReference>
<dbReference type="EMBL" id="SBLC01000002">
    <property type="protein sequence ID" value="RWY44738.1"/>
    <property type="molecule type" value="Genomic_DNA"/>
</dbReference>
<gene>
    <name evidence="1" type="ORF">EP867_02070</name>
</gene>